<evidence type="ECO:0000313" key="6">
    <source>
        <dbReference type="EMBL" id="SBT75671.1"/>
    </source>
</evidence>
<accession>A0A1C3KNQ0</accession>
<keyword evidence="2 5" id="KW-0812">Transmembrane</keyword>
<dbReference type="VEuPathDB" id="PlasmoDB:PocGH01_04018100"/>
<comment type="subcellular location">
    <subcellularLocation>
        <location evidence="1">Membrane</location>
        <topology evidence="1">Multi-pass membrane protein</topology>
    </subcellularLocation>
</comment>
<dbReference type="PANTHER" id="PTHR11132">
    <property type="entry name" value="SOLUTE CARRIER FAMILY 35"/>
    <property type="match status" value="1"/>
</dbReference>
<evidence type="ECO:0000256" key="3">
    <source>
        <dbReference type="ARBA" id="ARBA00022989"/>
    </source>
</evidence>
<dbReference type="EMBL" id="LT594508">
    <property type="protein sequence ID" value="SBT75671.1"/>
    <property type="molecule type" value="Genomic_DNA"/>
</dbReference>
<feature type="transmembrane region" description="Helical" evidence="5">
    <location>
        <begin position="6"/>
        <end position="25"/>
    </location>
</feature>
<protein>
    <submittedName>
        <fullName evidence="6">GDP-fructose:GMP antiporter, putative</fullName>
    </submittedName>
</protein>
<feature type="transmembrane region" description="Helical" evidence="5">
    <location>
        <begin position="108"/>
        <end position="127"/>
    </location>
</feature>
<evidence type="ECO:0000256" key="4">
    <source>
        <dbReference type="ARBA" id="ARBA00023136"/>
    </source>
</evidence>
<feature type="transmembrane region" description="Helical" evidence="5">
    <location>
        <begin position="200"/>
        <end position="221"/>
    </location>
</feature>
<feature type="transmembrane region" description="Helical" evidence="5">
    <location>
        <begin position="228"/>
        <end position="250"/>
    </location>
</feature>
<dbReference type="InterPro" id="IPR050186">
    <property type="entry name" value="TPT_transporter"/>
</dbReference>
<dbReference type="Proteomes" id="UP000243200">
    <property type="component" value="Chromosome 4"/>
</dbReference>
<gene>
    <name evidence="6" type="primary">PowCR01_040013800</name>
    <name evidence="6" type="ORF">POWCR01_040013800</name>
</gene>
<keyword evidence="3 5" id="KW-1133">Transmembrane helix</keyword>
<evidence type="ECO:0000256" key="2">
    <source>
        <dbReference type="ARBA" id="ARBA00022692"/>
    </source>
</evidence>
<evidence type="ECO:0000313" key="7">
    <source>
        <dbReference type="Proteomes" id="UP000243200"/>
    </source>
</evidence>
<name>A0A1C3KNQ0_PLAOA</name>
<dbReference type="AlphaFoldDB" id="A0A1C3KNQ0"/>
<feature type="transmembrane region" description="Helical" evidence="5">
    <location>
        <begin position="163"/>
        <end position="180"/>
    </location>
</feature>
<dbReference type="GO" id="GO:0016020">
    <property type="term" value="C:membrane"/>
    <property type="evidence" value="ECO:0007669"/>
    <property type="project" value="UniProtKB-SubCell"/>
</dbReference>
<sequence length="309" mass="35930">MGKSKIPVFLSTTMYLVSSITSVFVNKYVLMENVVDTILMIFMQHISCLLFLFIFKKHLAKIQSGNDMKEEEYFSLWEGIKNLWLLIITFNFTLIFGNICLKHTNLSFYQLARSMTLPFNFLFSYFFFKQIKFNLLMTSSCILVSIGFFVFSLDAMHTNRESVLYGTIVSVVQAIHLNILKQKMTICKNKMTMLRYNLTYSSILLFFYLLVTRDIFAIYNLNQRASLSLALSCISSIFVTFSSFLCIYYTDNVVFNMFGNVKSTLQTFISKFYHSERFNTHTIVGITLTTLGSFIYTYSSDFSKKKKTT</sequence>
<feature type="transmembrane region" description="Helical" evidence="5">
    <location>
        <begin position="278"/>
        <end position="298"/>
    </location>
</feature>
<organism evidence="6 7">
    <name type="scientific">Plasmodium ovale</name>
    <name type="common">malaria parasite P. ovale</name>
    <dbReference type="NCBI Taxonomy" id="36330"/>
    <lineage>
        <taxon>Eukaryota</taxon>
        <taxon>Sar</taxon>
        <taxon>Alveolata</taxon>
        <taxon>Apicomplexa</taxon>
        <taxon>Aconoidasida</taxon>
        <taxon>Haemosporida</taxon>
        <taxon>Plasmodiidae</taxon>
        <taxon>Plasmodium</taxon>
        <taxon>Plasmodium (Plasmodium)</taxon>
    </lineage>
</organism>
<reference evidence="6 7" key="1">
    <citation type="submission" date="2016-06" db="EMBL/GenBank/DDBJ databases">
        <authorList>
            <consortium name="Pathogen Informatics"/>
        </authorList>
    </citation>
    <scope>NUCLEOTIDE SEQUENCE [LARGE SCALE GENOMIC DNA]</scope>
    <source>
        <strain evidence="6">PowCR01</strain>
    </source>
</reference>
<feature type="transmembrane region" description="Helical" evidence="5">
    <location>
        <begin position="37"/>
        <end position="55"/>
    </location>
</feature>
<dbReference type="VEuPathDB" id="PlasmoDB:POWCR01_040013800"/>
<feature type="transmembrane region" description="Helical" evidence="5">
    <location>
        <begin position="83"/>
        <end position="101"/>
    </location>
</feature>
<proteinExistence type="predicted"/>
<keyword evidence="4 5" id="KW-0472">Membrane</keyword>
<evidence type="ECO:0000256" key="5">
    <source>
        <dbReference type="SAM" id="Phobius"/>
    </source>
</evidence>
<evidence type="ECO:0000256" key="1">
    <source>
        <dbReference type="ARBA" id="ARBA00004141"/>
    </source>
</evidence>
<feature type="transmembrane region" description="Helical" evidence="5">
    <location>
        <begin position="133"/>
        <end position="151"/>
    </location>
</feature>
<dbReference type="OrthoDB" id="5547497at2759"/>